<dbReference type="PANTHER" id="PTHR47526:SF4">
    <property type="entry name" value="SWIM-TYPE DOMAIN-CONTAINING PROTEIN"/>
    <property type="match status" value="1"/>
</dbReference>
<gene>
    <name evidence="1" type="ORF">KC01_LOCUS1431</name>
</gene>
<keyword evidence="2" id="KW-1185">Reference proteome</keyword>
<accession>A0AAV2IWI6</accession>
<reference evidence="1 2" key="1">
    <citation type="submission" date="2024-04" db="EMBL/GenBank/DDBJ databases">
        <authorList>
            <person name="Waldvogel A.-M."/>
            <person name="Schoenle A."/>
        </authorList>
    </citation>
    <scope>NUCLEOTIDE SEQUENCE [LARGE SCALE GENOMIC DNA]</scope>
</reference>
<sequence>MAGLSESCSHVGAILFATEAGVKMRNSSCTTEKCQWLMPSNIKKIPAAPVAMIDFTSAKRKKLNLDDAISGKADMGVRTNRKPERLTSDTSAWFMRGSHVWTVGCG</sequence>
<dbReference type="EMBL" id="OZ035823">
    <property type="protein sequence ID" value="CAL1568900.1"/>
    <property type="molecule type" value="Genomic_DNA"/>
</dbReference>
<protein>
    <submittedName>
        <fullName evidence="1">Uncharacterized protein</fullName>
    </submittedName>
</protein>
<evidence type="ECO:0000313" key="2">
    <source>
        <dbReference type="Proteomes" id="UP001497482"/>
    </source>
</evidence>
<name>A0AAV2IWI6_KNICA</name>
<dbReference type="Proteomes" id="UP001497482">
    <property type="component" value="Chromosome 1"/>
</dbReference>
<proteinExistence type="predicted"/>
<evidence type="ECO:0000313" key="1">
    <source>
        <dbReference type="EMBL" id="CAL1568900.1"/>
    </source>
</evidence>
<dbReference type="PANTHER" id="PTHR47526">
    <property type="entry name" value="ATP-DEPENDENT DNA HELICASE"/>
    <property type="match status" value="1"/>
</dbReference>
<organism evidence="1 2">
    <name type="scientific">Knipowitschia caucasica</name>
    <name type="common">Caucasian dwarf goby</name>
    <name type="synonym">Pomatoschistus caucasicus</name>
    <dbReference type="NCBI Taxonomy" id="637954"/>
    <lineage>
        <taxon>Eukaryota</taxon>
        <taxon>Metazoa</taxon>
        <taxon>Chordata</taxon>
        <taxon>Craniata</taxon>
        <taxon>Vertebrata</taxon>
        <taxon>Euteleostomi</taxon>
        <taxon>Actinopterygii</taxon>
        <taxon>Neopterygii</taxon>
        <taxon>Teleostei</taxon>
        <taxon>Neoteleostei</taxon>
        <taxon>Acanthomorphata</taxon>
        <taxon>Gobiaria</taxon>
        <taxon>Gobiiformes</taxon>
        <taxon>Gobioidei</taxon>
        <taxon>Gobiidae</taxon>
        <taxon>Gobiinae</taxon>
        <taxon>Knipowitschia</taxon>
    </lineage>
</organism>
<dbReference type="AlphaFoldDB" id="A0AAV2IWI6"/>